<dbReference type="RefSeq" id="WP_184021011.1">
    <property type="nucleotide sequence ID" value="NZ_JACHFD010000023.1"/>
</dbReference>
<dbReference type="Pfam" id="PF02678">
    <property type="entry name" value="Pirin"/>
    <property type="match status" value="1"/>
</dbReference>
<feature type="binding site" evidence="2">
    <location>
        <position position="109"/>
    </location>
    <ligand>
        <name>Fe cation</name>
        <dbReference type="ChEBI" id="CHEBI:24875"/>
    </ligand>
</feature>
<feature type="binding site" evidence="2">
    <location>
        <position position="65"/>
    </location>
    <ligand>
        <name>Fe cation</name>
        <dbReference type="ChEBI" id="CHEBI:24875"/>
    </ligand>
</feature>
<evidence type="ECO:0000256" key="4">
    <source>
        <dbReference type="SAM" id="MobiDB-lite"/>
    </source>
</evidence>
<name>A0A840V5I8_9BACT</name>
<feature type="binding site" evidence="2">
    <location>
        <position position="63"/>
    </location>
    <ligand>
        <name>Fe cation</name>
        <dbReference type="ChEBI" id="CHEBI:24875"/>
    </ligand>
</feature>
<evidence type="ECO:0000259" key="5">
    <source>
        <dbReference type="Pfam" id="PF02678"/>
    </source>
</evidence>
<protein>
    <recommendedName>
        <fullName evidence="9">Quercetin 2,3-dioxygenase</fullName>
    </recommendedName>
</protein>
<dbReference type="InterPro" id="IPR014710">
    <property type="entry name" value="RmlC-like_jellyroll"/>
</dbReference>
<evidence type="ECO:0000256" key="3">
    <source>
        <dbReference type="RuleBase" id="RU003457"/>
    </source>
</evidence>
<feature type="compositionally biased region" description="Basic residues" evidence="4">
    <location>
        <begin position="11"/>
        <end position="20"/>
    </location>
</feature>
<dbReference type="EMBL" id="JACHFD010000023">
    <property type="protein sequence ID" value="MBB5353285.1"/>
    <property type="molecule type" value="Genomic_DNA"/>
</dbReference>
<dbReference type="AlphaFoldDB" id="A0A840V5I8"/>
<dbReference type="Pfam" id="PF17954">
    <property type="entry name" value="Pirin_C_2"/>
    <property type="match status" value="1"/>
</dbReference>
<organism evidence="7 8">
    <name type="scientific">Haloferula luteola</name>
    <dbReference type="NCBI Taxonomy" id="595692"/>
    <lineage>
        <taxon>Bacteria</taxon>
        <taxon>Pseudomonadati</taxon>
        <taxon>Verrucomicrobiota</taxon>
        <taxon>Verrucomicrobiia</taxon>
        <taxon>Verrucomicrobiales</taxon>
        <taxon>Verrucomicrobiaceae</taxon>
        <taxon>Haloferula</taxon>
    </lineage>
</organism>
<dbReference type="GO" id="GO:0046872">
    <property type="term" value="F:metal ion binding"/>
    <property type="evidence" value="ECO:0007669"/>
    <property type="project" value="UniProtKB-KW"/>
</dbReference>
<feature type="binding site" evidence="2">
    <location>
        <position position="107"/>
    </location>
    <ligand>
        <name>Fe cation</name>
        <dbReference type="ChEBI" id="CHEBI:24875"/>
    </ligand>
</feature>
<feature type="domain" description="Quercetin 2,3-dioxygenase C-terminal cupin" evidence="6">
    <location>
        <begin position="152"/>
        <end position="238"/>
    </location>
</feature>
<keyword evidence="8" id="KW-1185">Reference proteome</keyword>
<dbReference type="InterPro" id="IPR011051">
    <property type="entry name" value="RmlC_Cupin_sf"/>
</dbReference>
<dbReference type="PANTHER" id="PTHR43212">
    <property type="entry name" value="QUERCETIN 2,3-DIOXYGENASE"/>
    <property type="match status" value="1"/>
</dbReference>
<evidence type="ECO:0000259" key="6">
    <source>
        <dbReference type="Pfam" id="PF17954"/>
    </source>
</evidence>
<comment type="caution">
    <text evidence="7">The sequence shown here is derived from an EMBL/GenBank/DDBJ whole genome shotgun (WGS) entry which is preliminary data.</text>
</comment>
<dbReference type="PANTHER" id="PTHR43212:SF3">
    <property type="entry name" value="QUERCETIN 2,3-DIOXYGENASE"/>
    <property type="match status" value="1"/>
</dbReference>
<dbReference type="PIRSF" id="PIRSF006232">
    <property type="entry name" value="Pirin"/>
    <property type="match status" value="1"/>
</dbReference>
<sequence length="239" mass="26535">MHTSTAPVTLRRSRDRGHARHGWLESRHSFSFAEYFDPAHMGFRSLRVINEDRVAPHGGFPEHPHRDMEIFSYVVSGQLAHRDSMGNQRVLKPGEVQLMSAGTGVTHSEFNPSATEPAHFLQIWILPRSRSLQPRYTEWKPSTEHATARKVLLISPDGRDGSATISQNADVYRLRLKSGESATHEIHQGRGVWIQVISGSLQVRGETLGAGDAAAIEVPGRIETFATGEKVEALLFDLG</sequence>
<feature type="domain" description="Pirin N-terminal" evidence="5">
    <location>
        <begin position="14"/>
        <end position="125"/>
    </location>
</feature>
<dbReference type="InterPro" id="IPR041602">
    <property type="entry name" value="Quercetinase_C"/>
</dbReference>
<dbReference type="InterPro" id="IPR003829">
    <property type="entry name" value="Pirin_N_dom"/>
</dbReference>
<dbReference type="CDD" id="cd02910">
    <property type="entry name" value="cupin_Yhhw_N"/>
    <property type="match status" value="1"/>
</dbReference>
<comment type="cofactor">
    <cofactor evidence="2">
        <name>Fe cation</name>
        <dbReference type="ChEBI" id="CHEBI:24875"/>
    </cofactor>
    <text evidence="2">Binds 1 Fe cation per subunit.</text>
</comment>
<evidence type="ECO:0000313" key="8">
    <source>
        <dbReference type="Proteomes" id="UP000557717"/>
    </source>
</evidence>
<dbReference type="InterPro" id="IPR012093">
    <property type="entry name" value="Pirin"/>
</dbReference>
<dbReference type="Gene3D" id="2.60.120.10">
    <property type="entry name" value="Jelly Rolls"/>
    <property type="match status" value="2"/>
</dbReference>
<reference evidence="7 8" key="1">
    <citation type="submission" date="2020-08" db="EMBL/GenBank/DDBJ databases">
        <title>Genomic Encyclopedia of Type Strains, Phase IV (KMG-IV): sequencing the most valuable type-strain genomes for metagenomic binning, comparative biology and taxonomic classification.</title>
        <authorList>
            <person name="Goeker M."/>
        </authorList>
    </citation>
    <scope>NUCLEOTIDE SEQUENCE [LARGE SCALE GENOMIC DNA]</scope>
    <source>
        <strain evidence="7 8">YC6886</strain>
    </source>
</reference>
<evidence type="ECO:0008006" key="9">
    <source>
        <dbReference type="Google" id="ProtNLM"/>
    </source>
</evidence>
<evidence type="ECO:0000256" key="2">
    <source>
        <dbReference type="PIRSR" id="PIRSR006232-1"/>
    </source>
</evidence>
<dbReference type="CDD" id="cd20311">
    <property type="entry name" value="cupin_Yhhw_C"/>
    <property type="match status" value="1"/>
</dbReference>
<gene>
    <name evidence="7" type="ORF">HNR46_003540</name>
</gene>
<evidence type="ECO:0000313" key="7">
    <source>
        <dbReference type="EMBL" id="MBB5353285.1"/>
    </source>
</evidence>
<feature type="region of interest" description="Disordered" evidence="4">
    <location>
        <begin position="1"/>
        <end position="20"/>
    </location>
</feature>
<dbReference type="Proteomes" id="UP000557717">
    <property type="component" value="Unassembled WGS sequence"/>
</dbReference>
<accession>A0A840V5I8</accession>
<proteinExistence type="inferred from homology"/>
<comment type="similarity">
    <text evidence="1 3">Belongs to the pirin family.</text>
</comment>
<keyword evidence="2" id="KW-0479">Metal-binding</keyword>
<evidence type="ECO:0000256" key="1">
    <source>
        <dbReference type="ARBA" id="ARBA00008416"/>
    </source>
</evidence>
<dbReference type="SUPFAM" id="SSF51182">
    <property type="entry name" value="RmlC-like cupins"/>
    <property type="match status" value="1"/>
</dbReference>
<keyword evidence="2" id="KW-0408">Iron</keyword>